<dbReference type="AlphaFoldDB" id="A0A1M5JZ93"/>
<keyword evidence="2" id="KW-0805">Transcription regulation</keyword>
<feature type="transmembrane region" description="Helical" evidence="5">
    <location>
        <begin position="181"/>
        <end position="200"/>
    </location>
</feature>
<keyword evidence="5" id="KW-0812">Transmembrane</keyword>
<dbReference type="PANTHER" id="PTHR43133">
    <property type="entry name" value="RNA POLYMERASE ECF-TYPE SIGMA FACTO"/>
    <property type="match status" value="1"/>
</dbReference>
<dbReference type="GO" id="GO:0006352">
    <property type="term" value="P:DNA-templated transcription initiation"/>
    <property type="evidence" value="ECO:0007669"/>
    <property type="project" value="InterPro"/>
</dbReference>
<dbReference type="InterPro" id="IPR013324">
    <property type="entry name" value="RNA_pol_sigma_r3/r4-like"/>
</dbReference>
<comment type="similarity">
    <text evidence="1">Belongs to the sigma-70 factor family. ECF subfamily.</text>
</comment>
<dbReference type="NCBIfam" id="TIGR02985">
    <property type="entry name" value="Sig70_bacteroi1"/>
    <property type="match status" value="1"/>
</dbReference>
<dbReference type="Proteomes" id="UP000184532">
    <property type="component" value="Unassembled WGS sequence"/>
</dbReference>
<protein>
    <submittedName>
        <fullName evidence="8">RNA polymerase sigma-70 factor, ECF subfamily</fullName>
    </submittedName>
</protein>
<evidence type="ECO:0000259" key="6">
    <source>
        <dbReference type="Pfam" id="PF04542"/>
    </source>
</evidence>
<keyword evidence="3" id="KW-0731">Sigma factor</keyword>
<dbReference type="InterPro" id="IPR014327">
    <property type="entry name" value="RNA_pol_sigma70_bacteroid"/>
</dbReference>
<keyword evidence="5" id="KW-0472">Membrane</keyword>
<evidence type="ECO:0000313" key="9">
    <source>
        <dbReference type="Proteomes" id="UP000184532"/>
    </source>
</evidence>
<feature type="domain" description="RNA polymerase sigma factor 70 region 4 type 2" evidence="7">
    <location>
        <begin position="128"/>
        <end position="179"/>
    </location>
</feature>
<dbReference type="InterPro" id="IPR039425">
    <property type="entry name" value="RNA_pol_sigma-70-like"/>
</dbReference>
<sequence length="203" mass="23791">MNIQKETLSTEELILALENSKEFAFETVFKFYYTNVFHIARNYLGNKENAEEITQNVFFKLWKDFDHISEVNNVGGYLFKMTRNACLDFFKHEKVKHDFIQNTKKSVDLQYVQDDASALLLENELLGKIEEGINLLPEKCRKIFIHSRFDGLKNQEIAKMYSISKRTVDNHIAKGIKHMRLYLKDFATLLLFCSTIYIGILSL</sequence>
<dbReference type="SUPFAM" id="SSF88946">
    <property type="entry name" value="Sigma2 domain of RNA polymerase sigma factors"/>
    <property type="match status" value="1"/>
</dbReference>
<accession>A0A1M5JZ93</accession>
<dbReference type="InterPro" id="IPR014284">
    <property type="entry name" value="RNA_pol_sigma-70_dom"/>
</dbReference>
<dbReference type="InterPro" id="IPR007627">
    <property type="entry name" value="RNA_pol_sigma70_r2"/>
</dbReference>
<dbReference type="Pfam" id="PF04542">
    <property type="entry name" value="Sigma70_r2"/>
    <property type="match status" value="1"/>
</dbReference>
<feature type="domain" description="RNA polymerase sigma-70 region 2" evidence="6">
    <location>
        <begin position="32"/>
        <end position="93"/>
    </location>
</feature>
<dbReference type="OrthoDB" id="1100095at2"/>
<dbReference type="InterPro" id="IPR013249">
    <property type="entry name" value="RNA_pol_sigma70_r4_t2"/>
</dbReference>
<dbReference type="EMBL" id="FQWL01000002">
    <property type="protein sequence ID" value="SHG45353.1"/>
    <property type="molecule type" value="Genomic_DNA"/>
</dbReference>
<dbReference type="GO" id="GO:0003677">
    <property type="term" value="F:DNA binding"/>
    <property type="evidence" value="ECO:0007669"/>
    <property type="project" value="InterPro"/>
</dbReference>
<dbReference type="GO" id="GO:0016987">
    <property type="term" value="F:sigma factor activity"/>
    <property type="evidence" value="ECO:0007669"/>
    <property type="project" value="UniProtKB-KW"/>
</dbReference>
<dbReference type="NCBIfam" id="TIGR02937">
    <property type="entry name" value="sigma70-ECF"/>
    <property type="match status" value="1"/>
</dbReference>
<dbReference type="Gene3D" id="1.10.10.10">
    <property type="entry name" value="Winged helix-like DNA-binding domain superfamily/Winged helix DNA-binding domain"/>
    <property type="match status" value="1"/>
</dbReference>
<proteinExistence type="inferred from homology"/>
<keyword evidence="9" id="KW-1185">Reference proteome</keyword>
<dbReference type="Gene3D" id="1.10.1740.10">
    <property type="match status" value="1"/>
</dbReference>
<evidence type="ECO:0000256" key="1">
    <source>
        <dbReference type="ARBA" id="ARBA00010641"/>
    </source>
</evidence>
<dbReference type="STRING" id="570519.SAMN04488116_1278"/>
<dbReference type="InterPro" id="IPR013325">
    <property type="entry name" value="RNA_pol_sigma_r2"/>
</dbReference>
<evidence type="ECO:0000259" key="7">
    <source>
        <dbReference type="Pfam" id="PF08281"/>
    </source>
</evidence>
<dbReference type="InterPro" id="IPR036388">
    <property type="entry name" value="WH-like_DNA-bd_sf"/>
</dbReference>
<dbReference type="RefSeq" id="WP_073177423.1">
    <property type="nucleotide sequence ID" value="NZ_FQWL01000002.1"/>
</dbReference>
<evidence type="ECO:0000313" key="8">
    <source>
        <dbReference type="EMBL" id="SHG45353.1"/>
    </source>
</evidence>
<gene>
    <name evidence="8" type="ORF">SAMN04488116_1278</name>
</gene>
<evidence type="ECO:0000256" key="5">
    <source>
        <dbReference type="SAM" id="Phobius"/>
    </source>
</evidence>
<dbReference type="PANTHER" id="PTHR43133:SF46">
    <property type="entry name" value="RNA POLYMERASE SIGMA-70 FACTOR ECF SUBFAMILY"/>
    <property type="match status" value="1"/>
</dbReference>
<name>A0A1M5JZ93_9FLAO</name>
<reference evidence="9" key="1">
    <citation type="submission" date="2016-11" db="EMBL/GenBank/DDBJ databases">
        <authorList>
            <person name="Varghese N."/>
            <person name="Submissions S."/>
        </authorList>
    </citation>
    <scope>NUCLEOTIDE SEQUENCE [LARGE SCALE GENOMIC DNA]</scope>
    <source>
        <strain evidence="9">DSM 22638</strain>
    </source>
</reference>
<dbReference type="Pfam" id="PF08281">
    <property type="entry name" value="Sigma70_r4_2"/>
    <property type="match status" value="1"/>
</dbReference>
<evidence type="ECO:0000256" key="4">
    <source>
        <dbReference type="ARBA" id="ARBA00023163"/>
    </source>
</evidence>
<evidence type="ECO:0000256" key="2">
    <source>
        <dbReference type="ARBA" id="ARBA00023015"/>
    </source>
</evidence>
<keyword evidence="4" id="KW-0804">Transcription</keyword>
<evidence type="ECO:0000256" key="3">
    <source>
        <dbReference type="ARBA" id="ARBA00023082"/>
    </source>
</evidence>
<keyword evidence="5" id="KW-1133">Transmembrane helix</keyword>
<dbReference type="SUPFAM" id="SSF88659">
    <property type="entry name" value="Sigma3 and sigma4 domains of RNA polymerase sigma factors"/>
    <property type="match status" value="1"/>
</dbReference>
<organism evidence="8 9">
    <name type="scientific">Flagellimonas flava</name>
    <dbReference type="NCBI Taxonomy" id="570519"/>
    <lineage>
        <taxon>Bacteria</taxon>
        <taxon>Pseudomonadati</taxon>
        <taxon>Bacteroidota</taxon>
        <taxon>Flavobacteriia</taxon>
        <taxon>Flavobacteriales</taxon>
        <taxon>Flavobacteriaceae</taxon>
        <taxon>Flagellimonas</taxon>
    </lineage>
</organism>